<evidence type="ECO:0000256" key="2">
    <source>
        <dbReference type="NCBIfam" id="TIGR03664"/>
    </source>
</evidence>
<dbReference type="CDD" id="cd17766">
    <property type="entry name" value="futalosine_nucleosidase_MqnB"/>
    <property type="match status" value="1"/>
</dbReference>
<dbReference type="InterPro" id="IPR019963">
    <property type="entry name" value="FL_hydrolase_MqnB"/>
</dbReference>
<proteinExistence type="inferred from homology"/>
<sequence length="250" mass="26743">MKPILLMAAVEHELAPALACFEEKEPLAIAGRHGYTMACEDQPIIALVAGPGAVNTTQSLTAAIERFSPSLIIQVGCAGGFAKAGVSVGDVAVATEEIDVHMGIELQTEEKNVRLGPLPFSLMEKEGRQYTHRFLLDRDLADEAISAAKSLRPTGFTLHKGSFVSGSKITATTSRAKGLFDLYCPVMESMEGAAAAHTAIHYDIPLVEIRGASNLVGKRDRATWDLPLAFENSCACLMAFLKRKCMPPAA</sequence>
<feature type="domain" description="Nucleoside phosphorylase" evidence="3">
    <location>
        <begin position="3"/>
        <end position="240"/>
    </location>
</feature>
<evidence type="ECO:0000313" key="5">
    <source>
        <dbReference type="Proteomes" id="UP001320148"/>
    </source>
</evidence>
<keyword evidence="1" id="KW-0474">Menaquinone biosynthesis</keyword>
<comment type="function">
    <text evidence="1">Catalyzes the hydrolysis of futalosine (FL) to dehypoxanthine futalosine (DHFL) and hypoxanthine, a step in the biosynthesis of menaquinone (MK, vitamin K2).</text>
</comment>
<keyword evidence="5" id="KW-1185">Reference proteome</keyword>
<dbReference type="RefSeq" id="WP_236892276.1">
    <property type="nucleotide sequence ID" value="NZ_AP024488.1"/>
</dbReference>
<protein>
    <recommendedName>
        <fullName evidence="1 2">Futalosine hydrolase</fullName>
        <shortName evidence="1">FL hydrolase</shortName>
        <ecNumber evidence="1 2">3.2.2.26</ecNumber>
    </recommendedName>
    <alternativeName>
        <fullName evidence="1">Futalosine nucleosidase</fullName>
    </alternativeName>
    <alternativeName>
        <fullName evidence="1">Menaquinone biosynthetic enzyme MqnB</fullName>
    </alternativeName>
</protein>
<dbReference type="InterPro" id="IPR000845">
    <property type="entry name" value="Nucleoside_phosphorylase_d"/>
</dbReference>
<comment type="pathway">
    <text evidence="1">Quinol/quinone metabolism; menaquinone biosynthesis.</text>
</comment>
<dbReference type="InterPro" id="IPR035994">
    <property type="entry name" value="Nucleoside_phosphorylase_sf"/>
</dbReference>
<dbReference type="Proteomes" id="UP001320148">
    <property type="component" value="Chromosome"/>
</dbReference>
<evidence type="ECO:0000256" key="1">
    <source>
        <dbReference type="HAMAP-Rule" id="MF_00991"/>
    </source>
</evidence>
<dbReference type="HAMAP" id="MF_00991">
    <property type="entry name" value="MqnB"/>
    <property type="match status" value="1"/>
</dbReference>
<dbReference type="Pfam" id="PF01048">
    <property type="entry name" value="PNP_UDP_1"/>
    <property type="match status" value="1"/>
</dbReference>
<evidence type="ECO:0000313" key="4">
    <source>
        <dbReference type="EMBL" id="BCS95925.1"/>
    </source>
</evidence>
<gene>
    <name evidence="1" type="primary">mqnB</name>
    <name evidence="4" type="ORF">DSLASN_15570</name>
</gene>
<comment type="catalytic activity">
    <reaction evidence="1">
        <text>futalosine + H2O = dehypoxanthine futalosine + hypoxanthine</text>
        <dbReference type="Rhea" id="RHEA:25904"/>
        <dbReference type="ChEBI" id="CHEBI:15377"/>
        <dbReference type="ChEBI" id="CHEBI:17368"/>
        <dbReference type="ChEBI" id="CHEBI:58863"/>
        <dbReference type="ChEBI" id="CHEBI:58864"/>
        <dbReference type="EC" id="3.2.2.26"/>
    </reaction>
</comment>
<name>A0ABN6F2T1_9BACT</name>
<dbReference type="NCBIfam" id="TIGR03664">
    <property type="entry name" value="fut_nucase"/>
    <property type="match status" value="1"/>
</dbReference>
<dbReference type="SUPFAM" id="SSF53167">
    <property type="entry name" value="Purine and uridine phosphorylases"/>
    <property type="match status" value="1"/>
</dbReference>
<dbReference type="EC" id="3.2.2.26" evidence="1 2"/>
<dbReference type="PANTHER" id="PTHR46832:SF2">
    <property type="entry name" value="FUTALOSINE HYDROLASE"/>
    <property type="match status" value="1"/>
</dbReference>
<reference evidence="4 5" key="1">
    <citation type="submission" date="2021-02" db="EMBL/GenBank/DDBJ databases">
        <title>Complete genome of Desulfoluna sp. strain ASN36.</title>
        <authorList>
            <person name="Takahashi A."/>
            <person name="Kojima H."/>
            <person name="Fukui M."/>
        </authorList>
    </citation>
    <scope>NUCLEOTIDE SEQUENCE [LARGE SCALE GENOMIC DNA]</scope>
    <source>
        <strain evidence="4 5">ASN36</strain>
    </source>
</reference>
<dbReference type="Gene3D" id="3.40.50.1580">
    <property type="entry name" value="Nucleoside phosphorylase domain"/>
    <property type="match status" value="1"/>
</dbReference>
<organism evidence="4 5">
    <name type="scientific">Desulfoluna limicola</name>
    <dbReference type="NCBI Taxonomy" id="2810562"/>
    <lineage>
        <taxon>Bacteria</taxon>
        <taxon>Pseudomonadati</taxon>
        <taxon>Thermodesulfobacteriota</taxon>
        <taxon>Desulfobacteria</taxon>
        <taxon>Desulfobacterales</taxon>
        <taxon>Desulfolunaceae</taxon>
        <taxon>Desulfoluna</taxon>
    </lineage>
</organism>
<keyword evidence="1" id="KW-0378">Hydrolase</keyword>
<comment type="similarity">
    <text evidence="1">Belongs to the PNP/UDP phosphorylase family. Futalosine hydrolase subfamily.</text>
</comment>
<evidence type="ECO:0000259" key="3">
    <source>
        <dbReference type="Pfam" id="PF01048"/>
    </source>
</evidence>
<accession>A0ABN6F2T1</accession>
<dbReference type="PANTHER" id="PTHR46832">
    <property type="entry name" value="5'-METHYLTHIOADENOSINE/S-ADENOSYLHOMOCYSTEINE NUCLEOSIDASE"/>
    <property type="match status" value="1"/>
</dbReference>
<dbReference type="EMBL" id="AP024488">
    <property type="protein sequence ID" value="BCS95925.1"/>
    <property type="molecule type" value="Genomic_DNA"/>
</dbReference>